<dbReference type="EMBL" id="JBHUCM010000069">
    <property type="protein sequence ID" value="MFD1546795.1"/>
    <property type="molecule type" value="Genomic_DNA"/>
</dbReference>
<gene>
    <name evidence="2" type="ORF">ACFSJ0_57835</name>
</gene>
<feature type="domain" description="DUF6879" evidence="1">
    <location>
        <begin position="8"/>
        <end position="172"/>
    </location>
</feature>
<keyword evidence="3" id="KW-1185">Reference proteome</keyword>
<evidence type="ECO:0000313" key="3">
    <source>
        <dbReference type="Proteomes" id="UP001597097"/>
    </source>
</evidence>
<organism evidence="2 3">
    <name type="scientific">Nonomuraea guangzhouensis</name>
    <dbReference type="NCBI Taxonomy" id="1291555"/>
    <lineage>
        <taxon>Bacteria</taxon>
        <taxon>Bacillati</taxon>
        <taxon>Actinomycetota</taxon>
        <taxon>Actinomycetes</taxon>
        <taxon>Streptosporangiales</taxon>
        <taxon>Streptosporangiaceae</taxon>
        <taxon>Nonomuraea</taxon>
    </lineage>
</organism>
<dbReference type="RefSeq" id="WP_219538982.1">
    <property type="nucleotide sequence ID" value="NZ_JAHKRM010000052.1"/>
</dbReference>
<protein>
    <submittedName>
        <fullName evidence="2">DUF6879 family protein</fullName>
    </submittedName>
</protein>
<evidence type="ECO:0000313" key="2">
    <source>
        <dbReference type="EMBL" id="MFD1546795.1"/>
    </source>
</evidence>
<proteinExistence type="predicted"/>
<comment type="caution">
    <text evidence="2">The sequence shown here is derived from an EMBL/GenBank/DDBJ whole genome shotgun (WGS) entry which is preliminary data.</text>
</comment>
<evidence type="ECO:0000259" key="1">
    <source>
        <dbReference type="Pfam" id="PF21806"/>
    </source>
</evidence>
<dbReference type="Proteomes" id="UP001597097">
    <property type="component" value="Unassembled WGS sequence"/>
</dbReference>
<accession>A0ABW4GVX5</accession>
<reference evidence="3" key="1">
    <citation type="journal article" date="2019" name="Int. J. Syst. Evol. Microbiol.">
        <title>The Global Catalogue of Microorganisms (GCM) 10K type strain sequencing project: providing services to taxonomists for standard genome sequencing and annotation.</title>
        <authorList>
            <consortium name="The Broad Institute Genomics Platform"/>
            <consortium name="The Broad Institute Genome Sequencing Center for Infectious Disease"/>
            <person name="Wu L."/>
            <person name="Ma J."/>
        </authorList>
    </citation>
    <scope>NUCLEOTIDE SEQUENCE [LARGE SCALE GENOMIC DNA]</scope>
    <source>
        <strain evidence="3">CGMCC 1.15399</strain>
    </source>
</reference>
<name>A0ABW4GVX5_9ACTN</name>
<dbReference type="Pfam" id="PF21806">
    <property type="entry name" value="DUF6879"/>
    <property type="match status" value="1"/>
</dbReference>
<sequence>MTLITGSDFNALFAEFKRSAFRLEGRDRYYAPDERERLRKFLAGEGYDVASRLAAPWWQMIRDATEGGKRVQRVRVVTEPLGDYSRYALAGARINIDGGEDIRYMARDKAVSLGLPEHDYWLFDERLVARLHFDDHEAFLGADLVEDPDVVKQHLQWQATAWQHATPYDDYIR</sequence>
<dbReference type="InterPro" id="IPR049244">
    <property type="entry name" value="DUF6879"/>
</dbReference>